<gene>
    <name evidence="1" type="ORF">G7Z17_g5138</name>
</gene>
<reference evidence="1" key="1">
    <citation type="submission" date="2020-03" db="EMBL/GenBank/DDBJ databases">
        <title>Draft Genome Sequence of Cylindrodendrum hubeiense.</title>
        <authorList>
            <person name="Buettner E."/>
            <person name="Kellner H."/>
        </authorList>
    </citation>
    <scope>NUCLEOTIDE SEQUENCE</scope>
    <source>
        <strain evidence="1">IHI 201604</strain>
    </source>
</reference>
<dbReference type="EMBL" id="JAANBB010000081">
    <property type="protein sequence ID" value="KAF7551261.1"/>
    <property type="molecule type" value="Genomic_DNA"/>
</dbReference>
<comment type="caution">
    <text evidence="1">The sequence shown here is derived from an EMBL/GenBank/DDBJ whole genome shotgun (WGS) entry which is preliminary data.</text>
</comment>
<protein>
    <submittedName>
        <fullName evidence="1">Uncharacterized protein</fullName>
    </submittedName>
</protein>
<name>A0A9P5HFG4_9HYPO</name>
<dbReference type="Proteomes" id="UP000722485">
    <property type="component" value="Unassembled WGS sequence"/>
</dbReference>
<evidence type="ECO:0000313" key="1">
    <source>
        <dbReference type="EMBL" id="KAF7551261.1"/>
    </source>
</evidence>
<dbReference type="AlphaFoldDB" id="A0A9P5HFG4"/>
<accession>A0A9P5HFG4</accession>
<dbReference type="InterPro" id="IPR023213">
    <property type="entry name" value="CAT-like_dom_sf"/>
</dbReference>
<proteinExistence type="predicted"/>
<dbReference type="Gene3D" id="3.30.559.10">
    <property type="entry name" value="Chloramphenicol acetyltransferase-like domain"/>
    <property type="match status" value="1"/>
</dbReference>
<sequence length="214" mass="23968">MHGKANAPFLSDGDVLTAWASRFVAQSRGETRPALIFNPLDITSRLDVPFETGVYVQNMVGAMYTTVDAEVLLKASLGELAHAVRLSIQQQATDEQIRAQLRIFRKLGHEKSEPLYGDPGSQLVVFSNWTKFDLFNAVDFSPAVSKTSPIDAGTPAGKPVYMHCQSLGENRFQRDCFAITGKDLSGNYWISAFLYPGDWEKLESYIEQTWQRIR</sequence>
<dbReference type="OrthoDB" id="21502at2759"/>
<organism evidence="1 2">
    <name type="scientific">Cylindrodendrum hubeiense</name>
    <dbReference type="NCBI Taxonomy" id="595255"/>
    <lineage>
        <taxon>Eukaryota</taxon>
        <taxon>Fungi</taxon>
        <taxon>Dikarya</taxon>
        <taxon>Ascomycota</taxon>
        <taxon>Pezizomycotina</taxon>
        <taxon>Sordariomycetes</taxon>
        <taxon>Hypocreomycetidae</taxon>
        <taxon>Hypocreales</taxon>
        <taxon>Nectriaceae</taxon>
        <taxon>Cylindrodendrum</taxon>
    </lineage>
</organism>
<keyword evidence="2" id="KW-1185">Reference proteome</keyword>
<evidence type="ECO:0000313" key="2">
    <source>
        <dbReference type="Proteomes" id="UP000722485"/>
    </source>
</evidence>